<feature type="region of interest" description="Disordered" evidence="1">
    <location>
        <begin position="689"/>
        <end position="710"/>
    </location>
</feature>
<name>A0A426YMC8_ENSVE</name>
<dbReference type="SUPFAM" id="SSF52540">
    <property type="entry name" value="P-loop containing nucleoside triphosphate hydrolases"/>
    <property type="match status" value="1"/>
</dbReference>
<dbReference type="EMBL" id="AMZH03011443">
    <property type="protein sequence ID" value="RRT52875.1"/>
    <property type="molecule type" value="Genomic_DNA"/>
</dbReference>
<dbReference type="AlphaFoldDB" id="A0A426YMC8"/>
<dbReference type="Proteomes" id="UP000287651">
    <property type="component" value="Unassembled WGS sequence"/>
</dbReference>
<accession>A0A426YMC8</accession>
<reference evidence="2 3" key="1">
    <citation type="journal article" date="2014" name="Agronomy (Basel)">
        <title>A Draft Genome Sequence for Ensete ventricosum, the Drought-Tolerant Tree Against Hunger.</title>
        <authorList>
            <person name="Harrison J."/>
            <person name="Moore K.A."/>
            <person name="Paszkiewicz K."/>
            <person name="Jones T."/>
            <person name="Grant M."/>
            <person name="Ambacheew D."/>
            <person name="Muzemil S."/>
            <person name="Studholme D.J."/>
        </authorList>
    </citation>
    <scope>NUCLEOTIDE SEQUENCE [LARGE SCALE GENOMIC DNA]</scope>
</reference>
<evidence type="ECO:0000256" key="1">
    <source>
        <dbReference type="SAM" id="MobiDB-lite"/>
    </source>
</evidence>
<organism evidence="2 3">
    <name type="scientific">Ensete ventricosum</name>
    <name type="common">Abyssinian banana</name>
    <name type="synonym">Musa ensete</name>
    <dbReference type="NCBI Taxonomy" id="4639"/>
    <lineage>
        <taxon>Eukaryota</taxon>
        <taxon>Viridiplantae</taxon>
        <taxon>Streptophyta</taxon>
        <taxon>Embryophyta</taxon>
        <taxon>Tracheophyta</taxon>
        <taxon>Spermatophyta</taxon>
        <taxon>Magnoliopsida</taxon>
        <taxon>Liliopsida</taxon>
        <taxon>Zingiberales</taxon>
        <taxon>Musaceae</taxon>
        <taxon>Ensete</taxon>
    </lineage>
</organism>
<dbReference type="InterPro" id="IPR027417">
    <property type="entry name" value="P-loop_NTPase"/>
</dbReference>
<proteinExistence type="predicted"/>
<feature type="compositionally biased region" description="Acidic residues" evidence="1">
    <location>
        <begin position="698"/>
        <end position="710"/>
    </location>
</feature>
<gene>
    <name evidence="2" type="ORF">B296_00006015</name>
</gene>
<evidence type="ECO:0000313" key="3">
    <source>
        <dbReference type="Proteomes" id="UP000287651"/>
    </source>
</evidence>
<protein>
    <submittedName>
        <fullName evidence="2">Uncharacterized protein</fullName>
    </submittedName>
</protein>
<sequence length="710" mass="82904">MLVQVDNDGHPFADKEKTTLTFSMNIKPNNNTKYSNVRKYLMLTLSNADNNEQRQNVTPGEIINRIKHTLQPESIIVAKERHESGNLHYHVGILKEKGIMRRKANPKEFRSMFPEFNGAQLDIKCFKKWSAICNYIYKEDPDPIVWGQQSIHQQQEMIHAVKKHKVIPSSTYVAIVERLKTLKQWNDVYEDPELAKMAFKNYNSLKAAFEDLNDPKRVKGSLLQRFLDYLKLQGWPDEYSIDELGEKYWLLDWLATNLIFRRPIKTKQLMLYGRPNTQKTLMFEMLSEVLNIYFASSRRNDFTGASDHYDLWVFDEFHLADTKYNLYSKGEVEELATFANNTFLKVLDGQQCKLDTKYGKVINKFRNVPIVVITNVPGRIIREAGPFHERFMRLKFSTKLKKLLGPRVVATLFGCIERRLNQKKTTWETANQIALKYNEEVASIKLRATPRDEETRKLEKLRWSREWGIEADLKEGDRGIIHTEAGTHFPVVVVRKGIFGEHSMNEYIDFTAKIPFVKMYEKTLEQRRAERKDDEQSLTMLEFAFIPLQAQLDLGILHEVRIDNKHVAWKAIHGFRKQNRPFIIGNYNTRKNKSEETQWQKPEEQPAWNALWTQPGDTTLFASWPVQAYCQSFAMSNSIMLTYATEEDIAQKIRLHHADQEPQSEKQSTSKTYSEELQITLKITGGAMKCKSNSSEPDLIEEEWADEDVY</sequence>
<comment type="caution">
    <text evidence="2">The sequence shown here is derived from an EMBL/GenBank/DDBJ whole genome shotgun (WGS) entry which is preliminary data.</text>
</comment>
<dbReference type="Gene3D" id="3.40.1310.20">
    <property type="match status" value="1"/>
</dbReference>
<evidence type="ECO:0000313" key="2">
    <source>
        <dbReference type="EMBL" id="RRT52875.1"/>
    </source>
</evidence>
<dbReference type="Gene3D" id="3.40.50.300">
    <property type="entry name" value="P-loop containing nucleotide triphosphate hydrolases"/>
    <property type="match status" value="1"/>
</dbReference>